<reference evidence="1" key="1">
    <citation type="submission" date="2014-11" db="EMBL/GenBank/DDBJ databases">
        <authorList>
            <person name="Amaro Gonzalez C."/>
        </authorList>
    </citation>
    <scope>NUCLEOTIDE SEQUENCE</scope>
</reference>
<protein>
    <submittedName>
        <fullName evidence="1">Uncharacterized protein</fullName>
    </submittedName>
</protein>
<name>A0A0E9WUH3_ANGAN</name>
<dbReference type="AlphaFoldDB" id="A0A0E9WUH3"/>
<reference evidence="1" key="2">
    <citation type="journal article" date="2015" name="Fish Shellfish Immunol.">
        <title>Early steps in the European eel (Anguilla anguilla)-Vibrio vulnificus interaction in the gills: Role of the RtxA13 toxin.</title>
        <authorList>
            <person name="Callol A."/>
            <person name="Pajuelo D."/>
            <person name="Ebbesson L."/>
            <person name="Teles M."/>
            <person name="MacKenzie S."/>
            <person name="Amaro C."/>
        </authorList>
    </citation>
    <scope>NUCLEOTIDE SEQUENCE</scope>
</reference>
<organism evidence="1">
    <name type="scientific">Anguilla anguilla</name>
    <name type="common">European freshwater eel</name>
    <name type="synonym">Muraena anguilla</name>
    <dbReference type="NCBI Taxonomy" id="7936"/>
    <lineage>
        <taxon>Eukaryota</taxon>
        <taxon>Metazoa</taxon>
        <taxon>Chordata</taxon>
        <taxon>Craniata</taxon>
        <taxon>Vertebrata</taxon>
        <taxon>Euteleostomi</taxon>
        <taxon>Actinopterygii</taxon>
        <taxon>Neopterygii</taxon>
        <taxon>Teleostei</taxon>
        <taxon>Anguilliformes</taxon>
        <taxon>Anguillidae</taxon>
        <taxon>Anguilla</taxon>
    </lineage>
</organism>
<proteinExistence type="predicted"/>
<sequence length="48" mass="5095">MAEKGFVPVDHFHLCNVSYPDAADTCIVVAQGSRASIPPSFQFAVSAL</sequence>
<evidence type="ECO:0000313" key="1">
    <source>
        <dbReference type="EMBL" id="JAH93891.1"/>
    </source>
</evidence>
<accession>A0A0E9WUH3</accession>
<dbReference type="EMBL" id="GBXM01014686">
    <property type="protein sequence ID" value="JAH93891.1"/>
    <property type="molecule type" value="Transcribed_RNA"/>
</dbReference>